<feature type="domain" description="DNA/RNA non-specific endonuclease/pyrophosphatase/phosphodiesterase" evidence="4">
    <location>
        <begin position="76"/>
        <end position="273"/>
    </location>
</feature>
<dbReference type="Gene3D" id="3.40.570.10">
    <property type="entry name" value="Extracellular Endonuclease, subunit A"/>
    <property type="match status" value="1"/>
</dbReference>
<dbReference type="SUPFAM" id="SSF54060">
    <property type="entry name" value="His-Me finger endonucleases"/>
    <property type="match status" value="1"/>
</dbReference>
<proteinExistence type="predicted"/>
<evidence type="ECO:0000256" key="2">
    <source>
        <dbReference type="PIRSR" id="PIRSR640255-2"/>
    </source>
</evidence>
<keyword evidence="5" id="KW-0255">Endonuclease</keyword>
<feature type="binding site" evidence="2">
    <location>
        <position position="170"/>
    </location>
    <ligand>
        <name>Mg(2+)</name>
        <dbReference type="ChEBI" id="CHEBI:18420"/>
        <note>catalytic</note>
    </ligand>
</feature>
<gene>
    <name evidence="5" type="ORF">SAMN05443662_0014</name>
</gene>
<evidence type="ECO:0000259" key="3">
    <source>
        <dbReference type="SMART" id="SM00477"/>
    </source>
</evidence>
<accession>A0A1N6DBW9</accession>
<feature type="domain" description="ENPP1-3/EXOG-like endonuclease/phosphodiesterase" evidence="3">
    <location>
        <begin position="77"/>
        <end position="273"/>
    </location>
</feature>
<dbReference type="Proteomes" id="UP000198461">
    <property type="component" value="Unassembled WGS sequence"/>
</dbReference>
<dbReference type="InterPro" id="IPR044925">
    <property type="entry name" value="His-Me_finger_sf"/>
</dbReference>
<dbReference type="STRING" id="364032.SAMN05443662_0014"/>
<dbReference type="SMART" id="SM00892">
    <property type="entry name" value="Endonuclease_NS"/>
    <property type="match status" value="1"/>
</dbReference>
<evidence type="ECO:0000313" key="5">
    <source>
        <dbReference type="EMBL" id="SIN68176.1"/>
    </source>
</evidence>
<dbReference type="Pfam" id="PF01223">
    <property type="entry name" value="Endonuclease_NS"/>
    <property type="match status" value="1"/>
</dbReference>
<feature type="active site" description="Proton acceptor" evidence="1">
    <location>
        <position position="137"/>
    </location>
</feature>
<dbReference type="AlphaFoldDB" id="A0A1N6DBW9"/>
<dbReference type="InterPro" id="IPR001604">
    <property type="entry name" value="Endo_G_ENPP1-like_dom"/>
</dbReference>
<name>A0A1N6DBW9_9GAMM</name>
<dbReference type="GO" id="GO:0004519">
    <property type="term" value="F:endonuclease activity"/>
    <property type="evidence" value="ECO:0007669"/>
    <property type="project" value="UniProtKB-KW"/>
</dbReference>
<dbReference type="InterPro" id="IPR040255">
    <property type="entry name" value="Non-specific_endonuclease"/>
</dbReference>
<evidence type="ECO:0000256" key="1">
    <source>
        <dbReference type="PIRSR" id="PIRSR640255-1"/>
    </source>
</evidence>
<organism evidence="5 6">
    <name type="scientific">Sulfurivirga caldicuralii</name>
    <dbReference type="NCBI Taxonomy" id="364032"/>
    <lineage>
        <taxon>Bacteria</taxon>
        <taxon>Pseudomonadati</taxon>
        <taxon>Pseudomonadota</taxon>
        <taxon>Gammaproteobacteria</taxon>
        <taxon>Thiotrichales</taxon>
        <taxon>Piscirickettsiaceae</taxon>
        <taxon>Sulfurivirga</taxon>
    </lineage>
</organism>
<sequence length="299" mass="34766">MRRRGNTRAQRRLLRGLVGWLLGSRRRMLGALLLATVGGSGWYAHEVYVARPQMAWMGVPQETRRDLSHLTAHVLRNPGFMLSYSEWKGSPLWVTYKLFRPEKPHPVGKRPPFRPDWRTLRHVTSDDYTGSGYDRGHMAPNYAIALLYGRRAQEATFLMSNIAPQCHRLNSKWWQRLESAAIDHFTRHFREIWVVTGPVWDEKPRYLKRAWIDIPDAFYKIFVGIDIAGRPHALAFMVPQTVRGFEPLSKYLTTIDAIEARTGLDFFWRLPDAQEARLEREAATGAFHLRAVDRLPSRY</sequence>
<protein>
    <submittedName>
        <fullName evidence="5">Endonuclease G</fullName>
    </submittedName>
</protein>
<dbReference type="PANTHER" id="PTHR13966">
    <property type="entry name" value="ENDONUCLEASE RELATED"/>
    <property type="match status" value="1"/>
</dbReference>
<keyword evidence="2" id="KW-0479">Metal-binding</keyword>
<dbReference type="GO" id="GO:0016787">
    <property type="term" value="F:hydrolase activity"/>
    <property type="evidence" value="ECO:0007669"/>
    <property type="project" value="InterPro"/>
</dbReference>
<keyword evidence="5" id="KW-0378">Hydrolase</keyword>
<dbReference type="InterPro" id="IPR044929">
    <property type="entry name" value="DNA/RNA_non-sp_Endonuclease_sf"/>
</dbReference>
<dbReference type="InterPro" id="IPR020821">
    <property type="entry name" value="ENPP1-3/EXOG-like_nuc-like"/>
</dbReference>
<evidence type="ECO:0000259" key="4">
    <source>
        <dbReference type="SMART" id="SM00892"/>
    </source>
</evidence>
<evidence type="ECO:0000313" key="6">
    <source>
        <dbReference type="Proteomes" id="UP000198461"/>
    </source>
</evidence>
<reference evidence="5 6" key="1">
    <citation type="submission" date="2016-11" db="EMBL/GenBank/DDBJ databases">
        <authorList>
            <person name="Jaros S."/>
            <person name="Januszkiewicz K."/>
            <person name="Wedrychowicz H."/>
        </authorList>
    </citation>
    <scope>NUCLEOTIDE SEQUENCE [LARGE SCALE GENOMIC DNA]</scope>
    <source>
        <strain evidence="5 6">DSM 17737</strain>
    </source>
</reference>
<dbReference type="PANTHER" id="PTHR13966:SF5">
    <property type="entry name" value="ENDONUCLEASE G, MITOCHONDRIAL"/>
    <property type="match status" value="1"/>
</dbReference>
<dbReference type="RefSeq" id="WP_074200371.1">
    <property type="nucleotide sequence ID" value="NZ_FSRE01000001.1"/>
</dbReference>
<dbReference type="GO" id="GO:0003676">
    <property type="term" value="F:nucleic acid binding"/>
    <property type="evidence" value="ECO:0007669"/>
    <property type="project" value="InterPro"/>
</dbReference>
<dbReference type="SMART" id="SM00477">
    <property type="entry name" value="NUC"/>
    <property type="match status" value="1"/>
</dbReference>
<keyword evidence="5" id="KW-0540">Nuclease</keyword>
<keyword evidence="6" id="KW-1185">Reference proteome</keyword>
<dbReference type="GO" id="GO:0046872">
    <property type="term" value="F:metal ion binding"/>
    <property type="evidence" value="ECO:0007669"/>
    <property type="project" value="UniProtKB-KW"/>
</dbReference>
<dbReference type="EMBL" id="FSRE01000001">
    <property type="protein sequence ID" value="SIN68176.1"/>
    <property type="molecule type" value="Genomic_DNA"/>
</dbReference>